<dbReference type="InterPro" id="IPR045056">
    <property type="entry name" value="Nop56/Nop58"/>
</dbReference>
<dbReference type="EMBL" id="JXXN02003060">
    <property type="protein sequence ID" value="THD22011.1"/>
    <property type="molecule type" value="Genomic_DNA"/>
</dbReference>
<reference evidence="3" key="1">
    <citation type="submission" date="2019-03" db="EMBL/GenBank/DDBJ databases">
        <title>Improved annotation for the trematode Fasciola hepatica.</title>
        <authorList>
            <person name="Choi Y.-J."/>
            <person name="Martin J."/>
            <person name="Mitreva M."/>
        </authorList>
    </citation>
    <scope>NUCLEOTIDE SEQUENCE [LARGE SCALE GENOMIC DNA]</scope>
</reference>
<feature type="region of interest" description="Disordered" evidence="1">
    <location>
        <begin position="300"/>
        <end position="328"/>
    </location>
</feature>
<dbReference type="AlphaFoldDB" id="A0A4E0R8B4"/>
<dbReference type="PANTHER" id="PTHR10894">
    <property type="entry name" value="NUCLEOLAR PROTEIN 5 NUCLEOLAR PROTEIN NOP5 NOP58"/>
    <property type="match status" value="1"/>
</dbReference>
<dbReference type="InterPro" id="IPR002687">
    <property type="entry name" value="Nop_dom"/>
</dbReference>
<dbReference type="GO" id="GO:0030515">
    <property type="term" value="F:snoRNA binding"/>
    <property type="evidence" value="ECO:0007669"/>
    <property type="project" value="InterPro"/>
</dbReference>
<gene>
    <name evidence="3" type="ORF">D915_006967</name>
</gene>
<evidence type="ECO:0000259" key="2">
    <source>
        <dbReference type="PROSITE" id="PS51358"/>
    </source>
</evidence>
<evidence type="ECO:0000313" key="3">
    <source>
        <dbReference type="EMBL" id="THD22011.1"/>
    </source>
</evidence>
<sequence>MNLGDTLSPTLVAARLITNAGSLARLANMPTSRVLSLGASKALFRKSGAVAANATGLFGQFTRGATSSGTVADTTTDSSTNTAPLNIHQLKCVSASRIQADTIRRKAARLLAAKSSLASRADCFRYHNPPDSDTPGLQWTEDQRLTAGTFGKELGQDVRQQLRVWAETNGIHADRSEEQIKAQRDRRKRYRKTKRKAWLLRKLSRSTTVAIVDRTTGSVAAKFETGFPEQINAKQALNHTATVASASSSSSESDHEFLSTRLKETEFMLVDDDSRYADDHLAKRRKVDLSRSGKSEILSPGICGTMSAKAPARRSPHIKTKQPIGVIG</sequence>
<dbReference type="InterPro" id="IPR042239">
    <property type="entry name" value="Nop_C"/>
</dbReference>
<evidence type="ECO:0000313" key="4">
    <source>
        <dbReference type="Proteomes" id="UP000230066"/>
    </source>
</evidence>
<accession>A0A4E0R8B4</accession>
<organism evidence="3 4">
    <name type="scientific">Fasciola hepatica</name>
    <name type="common">Liver fluke</name>
    <dbReference type="NCBI Taxonomy" id="6192"/>
    <lineage>
        <taxon>Eukaryota</taxon>
        <taxon>Metazoa</taxon>
        <taxon>Spiralia</taxon>
        <taxon>Lophotrochozoa</taxon>
        <taxon>Platyhelminthes</taxon>
        <taxon>Trematoda</taxon>
        <taxon>Digenea</taxon>
        <taxon>Plagiorchiida</taxon>
        <taxon>Echinostomata</taxon>
        <taxon>Echinostomatoidea</taxon>
        <taxon>Fasciolidae</taxon>
        <taxon>Fasciola</taxon>
    </lineage>
</organism>
<protein>
    <submittedName>
        <fullName evidence="3">Nucleolar protein NOP56</fullName>
    </submittedName>
</protein>
<comment type="caution">
    <text evidence="3">The sequence shown here is derived from an EMBL/GenBank/DDBJ whole genome shotgun (WGS) entry which is preliminary data.</text>
</comment>
<dbReference type="GO" id="GO:0031428">
    <property type="term" value="C:box C/D methylation guide snoRNP complex"/>
    <property type="evidence" value="ECO:0007669"/>
    <property type="project" value="InterPro"/>
</dbReference>
<name>A0A4E0R8B4_FASHE</name>
<feature type="domain" description="Nop" evidence="2">
    <location>
        <begin position="1"/>
        <end position="167"/>
    </location>
</feature>
<dbReference type="Pfam" id="PF01798">
    <property type="entry name" value="Nop"/>
    <property type="match status" value="1"/>
</dbReference>
<dbReference type="Gene3D" id="1.10.246.90">
    <property type="entry name" value="Nop domain"/>
    <property type="match status" value="1"/>
</dbReference>
<dbReference type="PROSITE" id="PS51358">
    <property type="entry name" value="NOP"/>
    <property type="match status" value="1"/>
</dbReference>
<feature type="compositionally biased region" description="Basic residues" evidence="1">
    <location>
        <begin position="311"/>
        <end position="320"/>
    </location>
</feature>
<dbReference type="GO" id="GO:0032040">
    <property type="term" value="C:small-subunit processome"/>
    <property type="evidence" value="ECO:0007669"/>
    <property type="project" value="InterPro"/>
</dbReference>
<evidence type="ECO:0000256" key="1">
    <source>
        <dbReference type="SAM" id="MobiDB-lite"/>
    </source>
</evidence>
<keyword evidence="4" id="KW-1185">Reference proteome</keyword>
<dbReference type="Proteomes" id="UP000230066">
    <property type="component" value="Unassembled WGS sequence"/>
</dbReference>
<proteinExistence type="predicted"/>
<dbReference type="InterPro" id="IPR036070">
    <property type="entry name" value="Nop_dom_sf"/>
</dbReference>
<dbReference type="SUPFAM" id="SSF89124">
    <property type="entry name" value="Nop domain"/>
    <property type="match status" value="2"/>
</dbReference>
<dbReference type="PANTHER" id="PTHR10894:SF0">
    <property type="entry name" value="NUCLEOLAR PROTEIN 56"/>
    <property type="match status" value="1"/>
</dbReference>